<evidence type="ECO:0000256" key="4">
    <source>
        <dbReference type="ARBA" id="ARBA00010441"/>
    </source>
</evidence>
<comment type="caution">
    <text evidence="19">The sequence shown here is derived from an EMBL/GenBank/DDBJ whole genome shotgun (WGS) entry which is preliminary data.</text>
</comment>
<comment type="subunit">
    <text evidence="5 17">Homodimer.</text>
</comment>
<feature type="binding site" evidence="17">
    <location>
        <position position="66"/>
    </location>
    <ligand>
        <name>Mg(2+)</name>
        <dbReference type="ChEBI" id="CHEBI:18420"/>
        <label>1</label>
    </ligand>
</feature>
<comment type="catalytic activity">
    <reaction evidence="16 17">
        <text>a CDP-1,2-diacyl-sn-glycerol + 1D-myo-inositol 3-phosphate = a 1,2-diacyl-sn-glycero-3-phospho-(1D-myo-inositol-3-phosphate) + CMP + H(+)</text>
        <dbReference type="Rhea" id="RHEA:60504"/>
        <dbReference type="ChEBI" id="CHEBI:15378"/>
        <dbReference type="ChEBI" id="CHEBI:58088"/>
        <dbReference type="ChEBI" id="CHEBI:58332"/>
        <dbReference type="ChEBI" id="CHEBI:58401"/>
        <dbReference type="ChEBI" id="CHEBI:60377"/>
    </reaction>
</comment>
<feature type="transmembrane region" description="Helical" evidence="17">
    <location>
        <begin position="155"/>
        <end position="181"/>
    </location>
</feature>
<dbReference type="InterPro" id="IPR048254">
    <property type="entry name" value="CDP_ALCOHOL_P_TRANSF_CS"/>
</dbReference>
<dbReference type="InterPro" id="IPR000462">
    <property type="entry name" value="CDP-OH_P_trans"/>
</dbReference>
<keyword evidence="17" id="KW-0594">Phospholipid biosynthesis</keyword>
<keyword evidence="6 17" id="KW-1003">Cell membrane</keyword>
<evidence type="ECO:0000256" key="1">
    <source>
        <dbReference type="ARBA" id="ARBA00004651"/>
    </source>
</evidence>
<evidence type="ECO:0000256" key="13">
    <source>
        <dbReference type="ARBA" id="ARBA00023935"/>
    </source>
</evidence>
<evidence type="ECO:0000256" key="2">
    <source>
        <dbReference type="ARBA" id="ARBA00004805"/>
    </source>
</evidence>
<keyword evidence="7 17" id="KW-0808">Transferase</keyword>
<comment type="function">
    <text evidence="17">Catalyzes the conjugation of the 1'-hydroxyl group of D-myo-inositol-3-phosphate (also named L-myo-inositol-1-phosphate) with a lipid tail of cytidine diphosphate diacylglycerol (CDP-DAG), forming phosphatidylinositol phosphate (PIP) and CMP. PIP is a precursor of phosphatidylinositol (PI) which is an essential lipid required for cell wall formation.</text>
</comment>
<comment type="caution">
    <text evidence="17">Lacks conserved residue(s) required for the propagation of feature annotation.</text>
</comment>
<feature type="binding site" evidence="17">
    <location>
        <begin position="29"/>
        <end position="32"/>
    </location>
    <ligand>
        <name>a CDP-1,2-diacyl-sn-glycerol</name>
        <dbReference type="ChEBI" id="CHEBI:58332"/>
    </ligand>
</feature>
<keyword evidence="12 17" id="KW-0472">Membrane</keyword>
<keyword evidence="8 17" id="KW-0812">Transmembrane</keyword>
<feature type="binding site" evidence="17">
    <location>
        <position position="80"/>
    </location>
    <ligand>
        <name>a CDP-1,2-diacyl-sn-glycerol</name>
        <dbReference type="ChEBI" id="CHEBI:58332"/>
    </ligand>
</feature>
<comment type="pathway">
    <text evidence="2 17">Phospholipid metabolism; phosphatidylinositol phosphate biosynthesis.</text>
</comment>
<dbReference type="HAMAP" id="MF_02241">
    <property type="entry name" value="PIP_synthase"/>
    <property type="match status" value="1"/>
</dbReference>
<name>A0A9D1UPZ5_9CORY</name>
<comment type="similarity">
    <text evidence="4 17 18">Belongs to the CDP-alcohol phosphatidyltransferase class-I family.</text>
</comment>
<evidence type="ECO:0000313" key="19">
    <source>
        <dbReference type="EMBL" id="HIW95924.1"/>
    </source>
</evidence>
<feature type="binding site" evidence="17">
    <location>
        <position position="87"/>
    </location>
    <ligand>
        <name>Mg(2+)</name>
        <dbReference type="ChEBI" id="CHEBI:18420"/>
        <label>1</label>
    </ligand>
</feature>
<dbReference type="Gene3D" id="1.20.120.1760">
    <property type="match status" value="1"/>
</dbReference>
<evidence type="ECO:0000256" key="9">
    <source>
        <dbReference type="ARBA" id="ARBA00022723"/>
    </source>
</evidence>
<gene>
    <name evidence="19" type="ORF">H9867_05495</name>
</gene>
<dbReference type="Proteomes" id="UP000824189">
    <property type="component" value="Unassembled WGS sequence"/>
</dbReference>
<dbReference type="NCBIfam" id="NF045883">
    <property type="entry name" value="PIPSynth"/>
    <property type="match status" value="1"/>
</dbReference>
<dbReference type="InterPro" id="IPR044268">
    <property type="entry name" value="PIP_synthase_PgsA1"/>
</dbReference>
<dbReference type="EC" id="2.7.8.-" evidence="17"/>
<evidence type="ECO:0000256" key="6">
    <source>
        <dbReference type="ARBA" id="ARBA00022475"/>
    </source>
</evidence>
<feature type="binding site" evidence="17">
    <location>
        <position position="66"/>
    </location>
    <ligand>
        <name>Mg(2+)</name>
        <dbReference type="ChEBI" id="CHEBI:18420"/>
        <label>2</label>
    </ligand>
</feature>
<keyword evidence="11 17" id="KW-1133">Transmembrane helix</keyword>
<reference evidence="19" key="1">
    <citation type="journal article" date="2021" name="PeerJ">
        <title>Extensive microbial diversity within the chicken gut microbiome revealed by metagenomics and culture.</title>
        <authorList>
            <person name="Gilroy R."/>
            <person name="Ravi A."/>
            <person name="Getino M."/>
            <person name="Pursley I."/>
            <person name="Horton D.L."/>
            <person name="Alikhan N.F."/>
            <person name="Baker D."/>
            <person name="Gharbi K."/>
            <person name="Hall N."/>
            <person name="Watson M."/>
            <person name="Adriaenssens E.M."/>
            <person name="Foster-Nyarko E."/>
            <person name="Jarju S."/>
            <person name="Secka A."/>
            <person name="Antonio M."/>
            <person name="Oren A."/>
            <person name="Chaudhuri R.R."/>
            <person name="La Ragione R."/>
            <person name="Hildebrand F."/>
            <person name="Pallen M.J."/>
        </authorList>
    </citation>
    <scope>NUCLEOTIDE SEQUENCE</scope>
    <source>
        <strain evidence="19">4376</strain>
    </source>
</reference>
<evidence type="ECO:0000256" key="18">
    <source>
        <dbReference type="RuleBase" id="RU003750"/>
    </source>
</evidence>
<keyword evidence="10 17" id="KW-0460">Magnesium</keyword>
<feature type="binding site" evidence="17">
    <location>
        <position position="69"/>
    </location>
    <ligand>
        <name>Mg(2+)</name>
        <dbReference type="ChEBI" id="CHEBI:18420"/>
        <label>1</label>
    </ligand>
</feature>
<keyword evidence="9 17" id="KW-0479">Metal-binding</keyword>
<evidence type="ECO:0000256" key="8">
    <source>
        <dbReference type="ARBA" id="ARBA00022692"/>
    </source>
</evidence>
<dbReference type="GO" id="GO:0000287">
    <property type="term" value="F:magnesium ion binding"/>
    <property type="evidence" value="ECO:0007669"/>
    <property type="project" value="UniProtKB-UniRule"/>
</dbReference>
<evidence type="ECO:0000256" key="14">
    <source>
        <dbReference type="ARBA" id="ARBA00024082"/>
    </source>
</evidence>
<dbReference type="GO" id="GO:0008654">
    <property type="term" value="P:phospholipid biosynthetic process"/>
    <property type="evidence" value="ECO:0007669"/>
    <property type="project" value="UniProtKB-UniRule"/>
</dbReference>
<keyword evidence="17" id="KW-1208">Phospholipid metabolism</keyword>
<dbReference type="GO" id="GO:0016780">
    <property type="term" value="F:phosphotransferase activity, for other substituted phosphate groups"/>
    <property type="evidence" value="ECO:0007669"/>
    <property type="project" value="UniProtKB-UniRule"/>
</dbReference>
<dbReference type="EMBL" id="DXFZ01000066">
    <property type="protein sequence ID" value="HIW95924.1"/>
    <property type="molecule type" value="Genomic_DNA"/>
</dbReference>
<accession>A0A9D1UPZ5</accession>
<feature type="binding site" evidence="17">
    <location>
        <position position="74"/>
    </location>
    <ligand>
        <name>a CDP-1,2-diacyl-sn-glycerol</name>
        <dbReference type="ChEBI" id="CHEBI:58332"/>
    </ligand>
</feature>
<feature type="binding site" evidence="17">
    <location>
        <position position="70"/>
    </location>
    <ligand>
        <name>a CDP-1,2-diacyl-sn-glycerol</name>
        <dbReference type="ChEBI" id="CHEBI:58332"/>
    </ligand>
</feature>
<comment type="pathway">
    <text evidence="3">Lipid metabolism.</text>
</comment>
<protein>
    <recommendedName>
        <fullName evidence="14 17">Phosphatidylinositol phosphate synthase</fullName>
        <shortName evidence="17">PIP synthase</shortName>
        <ecNumber evidence="17">2.7.8.-</ecNumber>
    </recommendedName>
    <alternativeName>
        <fullName evidence="15 17">CDP-diacylglycerol--D-myo-inositol-3-phosphate 3-phosphatidyltransferase</fullName>
    </alternativeName>
</protein>
<dbReference type="AlphaFoldDB" id="A0A9D1UPZ5"/>
<evidence type="ECO:0000256" key="17">
    <source>
        <dbReference type="HAMAP-Rule" id="MF_02241"/>
    </source>
</evidence>
<keyword evidence="17" id="KW-0443">Lipid metabolism</keyword>
<comment type="cofactor">
    <cofactor evidence="17">
        <name>Mg(2+)</name>
        <dbReference type="ChEBI" id="CHEBI:18420"/>
    </cofactor>
    <text evidence="17">Contains a di-nuclear catalytic Mg(2+) center.</text>
</comment>
<feature type="binding site" evidence="17">
    <location>
        <position position="87"/>
    </location>
    <ligand>
        <name>Mg(2+)</name>
        <dbReference type="ChEBI" id="CHEBI:18420"/>
        <label>2</label>
    </ligand>
</feature>
<feature type="transmembrane region" description="Helical" evidence="17">
    <location>
        <begin position="114"/>
        <end position="135"/>
    </location>
</feature>
<proteinExistence type="inferred from homology"/>
<comment type="catalytic activity">
    <reaction evidence="13 17">
        <text>1,2-di-(9Z-octadecenoyl)-sn-glycero-3-cytidine-5'-diphosphate + 1D-myo-inositol 3-phosphate = 1,2-di-(9Z-octadecenoyl)-sn-glycero-3-phospho-(1D-myo-inositol-3-phosphate) + CMP + H(+)</text>
        <dbReference type="Rhea" id="RHEA:61216"/>
        <dbReference type="ChEBI" id="CHEBI:15378"/>
        <dbReference type="ChEBI" id="CHEBI:58401"/>
        <dbReference type="ChEBI" id="CHEBI:60377"/>
        <dbReference type="ChEBI" id="CHEBI:85356"/>
        <dbReference type="ChEBI" id="CHEBI:144472"/>
    </reaction>
</comment>
<feature type="binding site" evidence="17">
    <location>
        <position position="91"/>
    </location>
    <ligand>
        <name>Mg(2+)</name>
        <dbReference type="ChEBI" id="CHEBI:18420"/>
        <label>2</label>
    </ligand>
</feature>
<evidence type="ECO:0000256" key="11">
    <source>
        <dbReference type="ARBA" id="ARBA00022989"/>
    </source>
</evidence>
<evidence type="ECO:0000256" key="15">
    <source>
        <dbReference type="ARBA" id="ARBA00033137"/>
    </source>
</evidence>
<evidence type="ECO:0000313" key="20">
    <source>
        <dbReference type="Proteomes" id="UP000824189"/>
    </source>
</evidence>
<dbReference type="GO" id="GO:0005886">
    <property type="term" value="C:plasma membrane"/>
    <property type="evidence" value="ECO:0007669"/>
    <property type="project" value="UniProtKB-SubCell"/>
</dbReference>
<dbReference type="Pfam" id="PF01066">
    <property type="entry name" value="CDP-OH_P_transf"/>
    <property type="match status" value="1"/>
</dbReference>
<sequence>MLSVHGRKPAAVVIEPVAKSLHKVGISPNAVTIFGTAVAIIFAVWLIPAGHHFAAALLIGLTVATDMVDGTMARLRGGGTRFGATLDATCDRLSDGAIFGALAVWFALQDPRETTLMVLSILILVTSQVTSYVKARAEASGIKVVGGLVERPERLIISLVAVGLGGLGVPYVLAAGLWLLAAGSVYTVIERLVIVSRSPLARETIAAPEGAKEFTQQEEA</sequence>
<feature type="transmembrane region" description="Helical" evidence="17">
    <location>
        <begin position="29"/>
        <end position="47"/>
    </location>
</feature>
<dbReference type="InterPro" id="IPR043130">
    <property type="entry name" value="CDP-OH_PTrfase_TM_dom"/>
</dbReference>
<evidence type="ECO:0000256" key="5">
    <source>
        <dbReference type="ARBA" id="ARBA00011738"/>
    </source>
</evidence>
<evidence type="ECO:0000256" key="12">
    <source>
        <dbReference type="ARBA" id="ARBA00023136"/>
    </source>
</evidence>
<evidence type="ECO:0000256" key="3">
    <source>
        <dbReference type="ARBA" id="ARBA00005189"/>
    </source>
</evidence>
<dbReference type="PROSITE" id="PS00379">
    <property type="entry name" value="CDP_ALCOHOL_P_TRANSF"/>
    <property type="match status" value="1"/>
</dbReference>
<reference evidence="19" key="2">
    <citation type="submission" date="2021-04" db="EMBL/GenBank/DDBJ databases">
        <authorList>
            <person name="Gilroy R."/>
        </authorList>
    </citation>
    <scope>NUCLEOTIDE SEQUENCE</scope>
    <source>
        <strain evidence="19">4376</strain>
    </source>
</reference>
<evidence type="ECO:0000256" key="16">
    <source>
        <dbReference type="ARBA" id="ARBA00048865"/>
    </source>
</evidence>
<comment type="subcellular location">
    <subcellularLocation>
        <location evidence="1 17">Cell membrane</location>
        <topology evidence="1 17">Multi-pass membrane protein</topology>
    </subcellularLocation>
</comment>
<organism evidence="19 20">
    <name type="scientific">Candidatus Corynebacterium gallistercoris</name>
    <dbReference type="NCBI Taxonomy" id="2838530"/>
    <lineage>
        <taxon>Bacteria</taxon>
        <taxon>Bacillati</taxon>
        <taxon>Actinomycetota</taxon>
        <taxon>Actinomycetes</taxon>
        <taxon>Mycobacteriales</taxon>
        <taxon>Corynebacteriaceae</taxon>
        <taxon>Corynebacterium</taxon>
    </lineage>
</organism>
<evidence type="ECO:0000256" key="7">
    <source>
        <dbReference type="ARBA" id="ARBA00022679"/>
    </source>
</evidence>
<evidence type="ECO:0000256" key="10">
    <source>
        <dbReference type="ARBA" id="ARBA00022842"/>
    </source>
</evidence>
<feature type="active site" description="Proton acceptor" evidence="17">
    <location>
        <position position="91"/>
    </location>
</feature>
<keyword evidence="17" id="KW-0444">Lipid biosynthesis</keyword>